<dbReference type="PROSITE" id="PS50003">
    <property type="entry name" value="PH_DOMAIN"/>
    <property type="match status" value="1"/>
</dbReference>
<dbReference type="Gene3D" id="1.10.555.10">
    <property type="entry name" value="Rho GTPase activation protein"/>
    <property type="match status" value="1"/>
</dbReference>
<feature type="compositionally biased region" description="Low complexity" evidence="2">
    <location>
        <begin position="324"/>
        <end position="342"/>
    </location>
</feature>
<dbReference type="SMART" id="SM00324">
    <property type="entry name" value="RhoGAP"/>
    <property type="match status" value="1"/>
</dbReference>
<keyword evidence="1" id="KW-0343">GTPase activation</keyword>
<dbReference type="InterPro" id="IPR008936">
    <property type="entry name" value="Rho_GTPase_activation_prot"/>
</dbReference>
<feature type="compositionally biased region" description="Low complexity" evidence="2">
    <location>
        <begin position="931"/>
        <end position="955"/>
    </location>
</feature>
<proteinExistence type="predicted"/>
<feature type="compositionally biased region" description="Polar residues" evidence="2">
    <location>
        <begin position="60"/>
        <end position="69"/>
    </location>
</feature>
<feature type="compositionally biased region" description="Basic and acidic residues" evidence="2">
    <location>
        <begin position="1549"/>
        <end position="1577"/>
    </location>
</feature>
<gene>
    <name evidence="5" type="ORF">FA13DRAFT_1725495</name>
</gene>
<evidence type="ECO:0000256" key="2">
    <source>
        <dbReference type="SAM" id="MobiDB-lite"/>
    </source>
</evidence>
<evidence type="ECO:0000256" key="1">
    <source>
        <dbReference type="ARBA" id="ARBA00022468"/>
    </source>
</evidence>
<dbReference type="CDD" id="cd00159">
    <property type="entry name" value="RhoGAP"/>
    <property type="match status" value="1"/>
</dbReference>
<dbReference type="EMBL" id="QPFP01000003">
    <property type="protein sequence ID" value="TEB37875.1"/>
    <property type="molecule type" value="Genomic_DNA"/>
</dbReference>
<evidence type="ECO:0008006" key="7">
    <source>
        <dbReference type="Google" id="ProtNLM"/>
    </source>
</evidence>
<feature type="domain" description="Rho-GAP" evidence="4">
    <location>
        <begin position="1730"/>
        <end position="1938"/>
    </location>
</feature>
<organism evidence="5 6">
    <name type="scientific">Coprinellus micaceus</name>
    <name type="common">Glistening ink-cap mushroom</name>
    <name type="synonym">Coprinus micaceus</name>
    <dbReference type="NCBI Taxonomy" id="71717"/>
    <lineage>
        <taxon>Eukaryota</taxon>
        <taxon>Fungi</taxon>
        <taxon>Dikarya</taxon>
        <taxon>Basidiomycota</taxon>
        <taxon>Agaricomycotina</taxon>
        <taxon>Agaricomycetes</taxon>
        <taxon>Agaricomycetidae</taxon>
        <taxon>Agaricales</taxon>
        <taxon>Agaricineae</taxon>
        <taxon>Psathyrellaceae</taxon>
        <taxon>Coprinellus</taxon>
    </lineage>
</organism>
<feature type="compositionally biased region" description="Low complexity" evidence="2">
    <location>
        <begin position="1518"/>
        <end position="1532"/>
    </location>
</feature>
<dbReference type="InterPro" id="IPR001849">
    <property type="entry name" value="PH_domain"/>
</dbReference>
<feature type="region of interest" description="Disordered" evidence="2">
    <location>
        <begin position="315"/>
        <end position="346"/>
    </location>
</feature>
<dbReference type="SUPFAM" id="SSF50729">
    <property type="entry name" value="PH domain-like"/>
    <property type="match status" value="1"/>
</dbReference>
<protein>
    <recommendedName>
        <fullName evidence="7">Rho GTPase activation protein</fullName>
    </recommendedName>
</protein>
<evidence type="ECO:0000259" key="3">
    <source>
        <dbReference type="PROSITE" id="PS50003"/>
    </source>
</evidence>
<dbReference type="PANTHER" id="PTHR23176:SF129">
    <property type="entry name" value="RHO GTPASE ACTIVATING PROTEIN AT 16F, ISOFORM E-RELATED"/>
    <property type="match status" value="1"/>
</dbReference>
<feature type="region of interest" description="Disordered" evidence="2">
    <location>
        <begin position="931"/>
        <end position="991"/>
    </location>
</feature>
<feature type="region of interest" description="Disordered" evidence="2">
    <location>
        <begin position="1549"/>
        <end position="1599"/>
    </location>
</feature>
<dbReference type="InterPro" id="IPR000198">
    <property type="entry name" value="RhoGAP_dom"/>
</dbReference>
<feature type="compositionally biased region" description="Polar residues" evidence="2">
    <location>
        <begin position="14"/>
        <end position="32"/>
    </location>
</feature>
<feature type="compositionally biased region" description="Acidic residues" evidence="2">
    <location>
        <begin position="1872"/>
        <end position="1904"/>
    </location>
</feature>
<dbReference type="OrthoDB" id="79452at2759"/>
<dbReference type="STRING" id="71717.A0A4Y7TUM4"/>
<dbReference type="GO" id="GO:0005096">
    <property type="term" value="F:GTPase activator activity"/>
    <property type="evidence" value="ECO:0007669"/>
    <property type="project" value="UniProtKB-KW"/>
</dbReference>
<reference evidence="5 6" key="1">
    <citation type="journal article" date="2019" name="Nat. Ecol. Evol.">
        <title>Megaphylogeny resolves global patterns of mushroom evolution.</title>
        <authorList>
            <person name="Varga T."/>
            <person name="Krizsan K."/>
            <person name="Foldi C."/>
            <person name="Dima B."/>
            <person name="Sanchez-Garcia M."/>
            <person name="Sanchez-Ramirez S."/>
            <person name="Szollosi G.J."/>
            <person name="Szarkandi J.G."/>
            <person name="Papp V."/>
            <person name="Albert L."/>
            <person name="Andreopoulos W."/>
            <person name="Angelini C."/>
            <person name="Antonin V."/>
            <person name="Barry K.W."/>
            <person name="Bougher N.L."/>
            <person name="Buchanan P."/>
            <person name="Buyck B."/>
            <person name="Bense V."/>
            <person name="Catcheside P."/>
            <person name="Chovatia M."/>
            <person name="Cooper J."/>
            <person name="Damon W."/>
            <person name="Desjardin D."/>
            <person name="Finy P."/>
            <person name="Geml J."/>
            <person name="Haridas S."/>
            <person name="Hughes K."/>
            <person name="Justo A."/>
            <person name="Karasinski D."/>
            <person name="Kautmanova I."/>
            <person name="Kiss B."/>
            <person name="Kocsube S."/>
            <person name="Kotiranta H."/>
            <person name="LaButti K.M."/>
            <person name="Lechner B.E."/>
            <person name="Liimatainen K."/>
            <person name="Lipzen A."/>
            <person name="Lukacs Z."/>
            <person name="Mihaltcheva S."/>
            <person name="Morgado L.N."/>
            <person name="Niskanen T."/>
            <person name="Noordeloos M.E."/>
            <person name="Ohm R.A."/>
            <person name="Ortiz-Santana B."/>
            <person name="Ovrebo C."/>
            <person name="Racz N."/>
            <person name="Riley R."/>
            <person name="Savchenko A."/>
            <person name="Shiryaev A."/>
            <person name="Soop K."/>
            <person name="Spirin V."/>
            <person name="Szebenyi C."/>
            <person name="Tomsovsky M."/>
            <person name="Tulloss R.E."/>
            <person name="Uehling J."/>
            <person name="Grigoriev I.V."/>
            <person name="Vagvolgyi C."/>
            <person name="Papp T."/>
            <person name="Martin F.M."/>
            <person name="Miettinen O."/>
            <person name="Hibbett D.S."/>
            <person name="Nagy L.G."/>
        </authorList>
    </citation>
    <scope>NUCLEOTIDE SEQUENCE [LARGE SCALE GENOMIC DNA]</scope>
    <source>
        <strain evidence="5 6">FP101781</strain>
    </source>
</reference>
<feature type="compositionally biased region" description="Polar residues" evidence="2">
    <location>
        <begin position="977"/>
        <end position="991"/>
    </location>
</feature>
<dbReference type="SUPFAM" id="SSF48350">
    <property type="entry name" value="GTPase activation domain, GAP"/>
    <property type="match status" value="1"/>
</dbReference>
<dbReference type="CDD" id="cd00821">
    <property type="entry name" value="PH"/>
    <property type="match status" value="1"/>
</dbReference>
<keyword evidence="6" id="KW-1185">Reference proteome</keyword>
<feature type="region of interest" description="Disordered" evidence="2">
    <location>
        <begin position="1872"/>
        <end position="1922"/>
    </location>
</feature>
<feature type="region of interest" description="Disordered" evidence="2">
    <location>
        <begin position="379"/>
        <end position="425"/>
    </location>
</feature>
<dbReference type="GO" id="GO:0007165">
    <property type="term" value="P:signal transduction"/>
    <property type="evidence" value="ECO:0007669"/>
    <property type="project" value="InterPro"/>
</dbReference>
<dbReference type="GO" id="GO:0005737">
    <property type="term" value="C:cytoplasm"/>
    <property type="evidence" value="ECO:0007669"/>
    <property type="project" value="TreeGrafter"/>
</dbReference>
<name>A0A4Y7TUM4_COPMI</name>
<feature type="region of interest" description="Disordered" evidence="2">
    <location>
        <begin position="455"/>
        <end position="476"/>
    </location>
</feature>
<accession>A0A4Y7TUM4</accession>
<feature type="region of interest" description="Disordered" evidence="2">
    <location>
        <begin position="680"/>
        <end position="704"/>
    </location>
</feature>
<dbReference type="Proteomes" id="UP000298030">
    <property type="component" value="Unassembled WGS sequence"/>
</dbReference>
<dbReference type="InterPro" id="IPR050729">
    <property type="entry name" value="Rho-GAP"/>
</dbReference>
<sequence length="1938" mass="214185">MGFAQLLTKPTKWFTRSASTGKVPSTTSEPKVSSSSSSGSSRKHKISRPTDPRPILDVYGNNSTQNSRSVLDLSQRAQNSFDIPRFPHAPSTPSSPTIPSSSGSSGGLGDLRNISKRGWSKSADDLSKVSAPIAFSPVKASFQERVAEYRARSDSLASARSTGSPTSPGPGSRHPFPTLATTPPTSTSSCSSPSSNHPPRSSTLPTLSVSVSSPTFEDTSSGIAPEPCSDTPSVETSDSDIPKYPQQSYITHDAQRTRPHLTITHPCATRRIWSRRRVYLAHPSRLCPTVHLNPNHLPRTTKIKLTARRCLRSPMRRRTGTGNGRPRSLCTAASSTASPTSPVTCHQHHTNLQLSKGWKSYKMELKGSKLHFYKPPSDRANGIKELFPTGLVPPSQEDKEEEEAEDRKPKGKEEGGSGGVRGRMKRAYWGRRTHPDLVQDGSGNILKGTFEALVHESSEDEGGGDRKSEEDEQKASEEWKEFAAAVVFALPNFSRCCSYLVSGAEEDEVDNTKYRVAWLANEYLRHHAWFDAEDFGLTTSSGIPSSSSMQALYQSSPMLGGSPDGRYIPLVDALNAISSNPYGSGGYSSGRIPWHTLHEDGLTRDLLLQIDPYLLAQSLTLYHRSLLEHHLLQPSDEHVSEMHEGLPSSFFGTDDSPHWLTKVILLQIFEGGAMAAGLSRSEDKLGGGAQAPPPPSSTSRTHSRSEIISVWAKVGEVCRRSGDECSWKAIAAALSWKRSWVYPTTSPTGDRTTVRITNEVSKSRGETGQEEMMAVEAKVNVLVEEEGGVSSDVRRMVAFWREWGDGGRTSGMGIKFQRVEQFMSLSLAAESRRKGLFEPYFWRQQTVPQGPPNSALIPLLFPEPLPTQTLIDRSQVMQQYLRTHNDPRGGNNVLHRLDINQDFTKRLILGQTGPVISVYGGDLLLMAIPSSRASSRPSSSATTESGVVGEKSSVSRAPSIRVKPSTSHDLARKTSMARRSSLPSVSHRQQNQPTNYIIPEHSADPPLRVIVQAGALDNLVSVLVYGLGHISVSVADDNGEMTLREGMTRELVVDRVEYARVWWSSFRSFVTPLVFFELLRKLYITSHPVGSSPTVEEYFEVAGKRNDVLSTMKEWILTGGGSQDILDDAALCTSVQAFMESSTDHMVLKGLAFEELDVQQGWKSVEEGLESLKVAFASQTRRPTLSQRVHNGARNGATLNGARVKQASAPREPPDLDRMDPEDFVDNLDGMACAAFSNVTEEDLYITADLLEVQTSDKTGWFSSREPASTDEVTEIQCLYSHIQEVEPSGLIPESSQDVLYRLLPPGVRSCIRAFAIIRKWLVSKVVAPRLGLRQRQARMELLVQAIEVARLRNAENPGSANAANMMLQPCVRSFVEAVVTSALLSMESRMHHRAWQSSDSLASLLLRPYVQTTTSKDPLTVDVGWLLERMLEVIAGPDVLESASQEGQHLVNFDKRRHLSNLISKAWALPASRKQPPSDEANRRGFERLNNIEKEVYHLQFDLRGIKEEGNREAMQSGASSGVATSSSSSKKTIRPFYKTVAAQVEKNRRDKNLRSRLQREKVLEQSRNERRDDLLNRAMKGPRTKAPGTSAVPPKVHRNKKSMSAFLNFMRPISSAFGAADIISPSLSGSVAKKTPAELDFTPTGKPAFVLSILDARVAQFINNERSYMFQLETEDGGHYLLQAASRREMGRWLEVIAKVTQGVAQRRLTYLGSVAAPSKDPMAVFGVELEYLLQRETLGGDVPPGTVPRVIEDCLTEIEHRGLTEVGIYRIAGATLEINALKEAFNQGECPVTARGSGFCLSRCSRPDSYYEVMEAMRVENLDDRLTSIRSVVQRLPQANFDLLRRCEEHNHMTAEALAIFHFIFDESDPGAEAHDEDSEEDEYEGPIPEEDEEEYEEYEETPYQLPDPLTQHDTSVDLFPDTQMRYQQVVGSAS</sequence>
<feature type="compositionally biased region" description="Basic and acidic residues" evidence="2">
    <location>
        <begin position="405"/>
        <end position="415"/>
    </location>
</feature>
<dbReference type="Gene3D" id="2.30.29.30">
    <property type="entry name" value="Pleckstrin-homology domain (PH domain)/Phosphotyrosine-binding domain (PTB)"/>
    <property type="match status" value="1"/>
</dbReference>
<feature type="region of interest" description="Disordered" evidence="2">
    <location>
        <begin position="1"/>
        <end position="249"/>
    </location>
</feature>
<dbReference type="SUPFAM" id="SSF48366">
    <property type="entry name" value="Ras GEF"/>
    <property type="match status" value="1"/>
</dbReference>
<dbReference type="Pfam" id="PF00620">
    <property type="entry name" value="RhoGAP"/>
    <property type="match status" value="1"/>
</dbReference>
<feature type="compositionally biased region" description="Low complexity" evidence="2">
    <location>
        <begin position="154"/>
        <end position="214"/>
    </location>
</feature>
<dbReference type="InterPro" id="IPR023578">
    <property type="entry name" value="Ras_GEF_dom_sf"/>
</dbReference>
<dbReference type="PROSITE" id="PS50238">
    <property type="entry name" value="RHOGAP"/>
    <property type="match status" value="1"/>
</dbReference>
<evidence type="ECO:0000259" key="4">
    <source>
        <dbReference type="PROSITE" id="PS50238"/>
    </source>
</evidence>
<feature type="compositionally biased region" description="Low complexity" evidence="2">
    <location>
        <begin position="91"/>
        <end position="103"/>
    </location>
</feature>
<feature type="region of interest" description="Disordered" evidence="2">
    <location>
        <begin position="1192"/>
        <end position="1218"/>
    </location>
</feature>
<evidence type="ECO:0000313" key="6">
    <source>
        <dbReference type="Proteomes" id="UP000298030"/>
    </source>
</evidence>
<dbReference type="PANTHER" id="PTHR23176">
    <property type="entry name" value="RHO/RAC/CDC GTPASE-ACTIVATING PROTEIN"/>
    <property type="match status" value="1"/>
</dbReference>
<feature type="region of interest" description="Disordered" evidence="2">
    <location>
        <begin position="1513"/>
        <end position="1536"/>
    </location>
</feature>
<dbReference type="InterPro" id="IPR011993">
    <property type="entry name" value="PH-like_dom_sf"/>
</dbReference>
<feature type="domain" description="PH" evidence="3">
    <location>
        <begin position="1670"/>
        <end position="1704"/>
    </location>
</feature>
<comment type="caution">
    <text evidence="5">The sequence shown here is derived from an EMBL/GenBank/DDBJ whole genome shotgun (WGS) entry which is preliminary data.</text>
</comment>
<evidence type="ECO:0000313" key="5">
    <source>
        <dbReference type="EMBL" id="TEB37875.1"/>
    </source>
</evidence>